<proteinExistence type="predicted"/>
<feature type="domain" description="PAS" evidence="5">
    <location>
        <begin position="140"/>
        <end position="197"/>
    </location>
</feature>
<reference evidence="7 8" key="1">
    <citation type="submission" date="2017-03" db="EMBL/GenBank/DDBJ databases">
        <title>Complete genome sequence of Candidatus 'Thiodictyon syntrophicum' sp. nov. strain Cad16T, a photolithoautotroph purple sulfur bacterium isolated from an alpine meromictic lake.</title>
        <authorList>
            <person name="Luedin S.M."/>
            <person name="Pothier J.F."/>
            <person name="Danza F."/>
            <person name="Storelli N."/>
            <person name="Wittwer M."/>
            <person name="Tonolla M."/>
        </authorList>
    </citation>
    <scope>NUCLEOTIDE SEQUENCE [LARGE SCALE GENOMIC DNA]</scope>
    <source>
        <strain evidence="7 8">Cad16T</strain>
    </source>
</reference>
<dbReference type="SMART" id="SM00448">
    <property type="entry name" value="REC"/>
    <property type="match status" value="1"/>
</dbReference>
<keyword evidence="8" id="KW-1185">Reference proteome</keyword>
<dbReference type="Gene3D" id="3.40.50.2300">
    <property type="match status" value="1"/>
</dbReference>
<dbReference type="PROSITE" id="PS51832">
    <property type="entry name" value="HD_GYP"/>
    <property type="match status" value="1"/>
</dbReference>
<dbReference type="InterPro" id="IPR037522">
    <property type="entry name" value="HD_GYP_dom"/>
</dbReference>
<evidence type="ECO:0000256" key="1">
    <source>
        <dbReference type="ARBA" id="ARBA00022679"/>
    </source>
</evidence>
<dbReference type="CDD" id="cd00156">
    <property type="entry name" value="REC"/>
    <property type="match status" value="1"/>
</dbReference>
<keyword evidence="3" id="KW-0597">Phosphoprotein</keyword>
<dbReference type="EMBL" id="CP020370">
    <property type="protein sequence ID" value="AUB81708.1"/>
    <property type="molecule type" value="Genomic_DNA"/>
</dbReference>
<evidence type="ECO:0000259" key="4">
    <source>
        <dbReference type="PROSITE" id="PS50110"/>
    </source>
</evidence>
<dbReference type="Pfam" id="PF13185">
    <property type="entry name" value="GAF_2"/>
    <property type="match status" value="1"/>
</dbReference>
<dbReference type="InterPro" id="IPR003018">
    <property type="entry name" value="GAF"/>
</dbReference>
<evidence type="ECO:0000313" key="8">
    <source>
        <dbReference type="Proteomes" id="UP000232638"/>
    </source>
</evidence>
<dbReference type="SMART" id="SM00471">
    <property type="entry name" value="HDc"/>
    <property type="match status" value="1"/>
</dbReference>
<dbReference type="SUPFAM" id="SSF52172">
    <property type="entry name" value="CheY-like"/>
    <property type="match status" value="1"/>
</dbReference>
<dbReference type="GO" id="GO:0016301">
    <property type="term" value="F:kinase activity"/>
    <property type="evidence" value="ECO:0007669"/>
    <property type="project" value="UniProtKB-KW"/>
</dbReference>
<dbReference type="CDD" id="cd00077">
    <property type="entry name" value="HDc"/>
    <property type="match status" value="1"/>
</dbReference>
<dbReference type="InterPro" id="IPR035965">
    <property type="entry name" value="PAS-like_dom_sf"/>
</dbReference>
<dbReference type="OrthoDB" id="9802066at2"/>
<dbReference type="Pfam" id="PF13487">
    <property type="entry name" value="HD_5"/>
    <property type="match status" value="1"/>
</dbReference>
<dbReference type="InterPro" id="IPR003607">
    <property type="entry name" value="HD/PDEase_dom"/>
</dbReference>
<dbReference type="InterPro" id="IPR011006">
    <property type="entry name" value="CheY-like_superfamily"/>
</dbReference>
<dbReference type="InterPro" id="IPR052020">
    <property type="entry name" value="Cyclic_di-GMP/3'3'-cGAMP_PDE"/>
</dbReference>
<dbReference type="Proteomes" id="UP000232638">
    <property type="component" value="Chromosome"/>
</dbReference>
<keyword evidence="1" id="KW-0808">Transferase</keyword>
<organism evidence="7 8">
    <name type="scientific">Candidatus Thiodictyon syntrophicum</name>
    <dbReference type="NCBI Taxonomy" id="1166950"/>
    <lineage>
        <taxon>Bacteria</taxon>
        <taxon>Pseudomonadati</taxon>
        <taxon>Pseudomonadota</taxon>
        <taxon>Gammaproteobacteria</taxon>
        <taxon>Chromatiales</taxon>
        <taxon>Chromatiaceae</taxon>
        <taxon>Thiodictyon</taxon>
    </lineage>
</organism>
<dbReference type="InterPro" id="IPR029016">
    <property type="entry name" value="GAF-like_dom_sf"/>
</dbReference>
<dbReference type="PANTHER" id="PTHR45228">
    <property type="entry name" value="CYCLIC DI-GMP PHOSPHODIESTERASE TM_0186-RELATED"/>
    <property type="match status" value="1"/>
</dbReference>
<dbReference type="Gene3D" id="1.10.3210.10">
    <property type="entry name" value="Hypothetical protein af1432"/>
    <property type="match status" value="1"/>
</dbReference>
<dbReference type="AlphaFoldDB" id="A0A2K8U7X6"/>
<accession>A0A2K8U7X6</accession>
<evidence type="ECO:0000259" key="6">
    <source>
        <dbReference type="PROSITE" id="PS51832"/>
    </source>
</evidence>
<dbReference type="RefSeq" id="WP_100919465.1">
    <property type="nucleotide sequence ID" value="NZ_CP020370.1"/>
</dbReference>
<dbReference type="PROSITE" id="PS50110">
    <property type="entry name" value="RESPONSE_REGULATORY"/>
    <property type="match status" value="1"/>
</dbReference>
<dbReference type="PANTHER" id="PTHR45228:SF4">
    <property type="entry name" value="LIPOPROTEIN"/>
    <property type="match status" value="1"/>
</dbReference>
<feature type="domain" description="Response regulatory" evidence="4">
    <location>
        <begin position="6"/>
        <end position="122"/>
    </location>
</feature>
<dbReference type="PROSITE" id="PS50112">
    <property type="entry name" value="PAS"/>
    <property type="match status" value="1"/>
</dbReference>
<name>A0A2K8U7X6_9GAMM</name>
<dbReference type="InterPro" id="IPR000014">
    <property type="entry name" value="PAS"/>
</dbReference>
<evidence type="ECO:0000256" key="2">
    <source>
        <dbReference type="ARBA" id="ARBA00022777"/>
    </source>
</evidence>
<dbReference type="GO" id="GO:0000160">
    <property type="term" value="P:phosphorelay signal transduction system"/>
    <property type="evidence" value="ECO:0007669"/>
    <property type="project" value="InterPro"/>
</dbReference>
<feature type="domain" description="HD-GYP" evidence="6">
    <location>
        <begin position="432"/>
        <end position="627"/>
    </location>
</feature>
<evidence type="ECO:0000259" key="5">
    <source>
        <dbReference type="PROSITE" id="PS50112"/>
    </source>
</evidence>
<dbReference type="Pfam" id="PF08448">
    <property type="entry name" value="PAS_4"/>
    <property type="match status" value="1"/>
</dbReference>
<dbReference type="SMART" id="SM00091">
    <property type="entry name" value="PAS"/>
    <property type="match status" value="1"/>
</dbReference>
<dbReference type="Gene3D" id="3.30.450.40">
    <property type="match status" value="1"/>
</dbReference>
<dbReference type="SUPFAM" id="SSF55785">
    <property type="entry name" value="PYP-like sensor domain (PAS domain)"/>
    <property type="match status" value="1"/>
</dbReference>
<dbReference type="InterPro" id="IPR013656">
    <property type="entry name" value="PAS_4"/>
</dbReference>
<dbReference type="SUPFAM" id="SSF109604">
    <property type="entry name" value="HD-domain/PDEase-like"/>
    <property type="match status" value="1"/>
</dbReference>
<dbReference type="InterPro" id="IPR001789">
    <property type="entry name" value="Sig_transdc_resp-reg_receiver"/>
</dbReference>
<gene>
    <name evidence="7" type="ORF">THSYN_12555</name>
</gene>
<dbReference type="KEGG" id="tsy:THSYN_12555"/>
<dbReference type="Gene3D" id="3.30.450.20">
    <property type="entry name" value="PAS domain"/>
    <property type="match status" value="1"/>
</dbReference>
<dbReference type="GO" id="GO:0008081">
    <property type="term" value="F:phosphoric diester hydrolase activity"/>
    <property type="evidence" value="ECO:0007669"/>
    <property type="project" value="UniProtKB-ARBA"/>
</dbReference>
<protein>
    <recommendedName>
        <fullName evidence="9">PAS sensor protein</fullName>
    </recommendedName>
</protein>
<evidence type="ECO:0000256" key="3">
    <source>
        <dbReference type="PROSITE-ProRule" id="PRU00169"/>
    </source>
</evidence>
<evidence type="ECO:0008006" key="9">
    <source>
        <dbReference type="Google" id="ProtNLM"/>
    </source>
</evidence>
<evidence type="ECO:0000313" key="7">
    <source>
        <dbReference type="EMBL" id="AUB81708.1"/>
    </source>
</evidence>
<sequence length="636" mass="69285">MSEPLRLLLVEDSPTDAELNERELRKAGIAFVALRVDQERTLVAALDGFQPDLILADYHLPGFDGLRALAICREHAPTIPFIFVTGAMGEELAVASIKAGATDYILKDRLARLPAAVSRALEERGARTRHTQAQTALRDSEERYHQLFETMGSGVAIYRPDPTGESFTIASVNRAVERIEGLARADLLGRDLETVFPGVAAIGLLEALRRVARTGAAEQLTPALYRDGRISGWRENRVYRLGTGEVVALYEDVTERIEREVRIRRLNRTLRTLSACNQDLVRARCEEDLLQSVCRDLVEVGLYPLVWVAYPDPDGPGGLRTGAAHGGQTALRELAQWARDPEQVRASLTGRALRDGRTLVGTAGQVAGVDTDIALPLIHDREVLGVLTVWAAGAEAFDGEEVQLLEELAADLVHGIAAVRTTLERNRYLGQVGQAMRGTVAALTRTVEMRDPYTAGHQQRVAALAAAVGRAMGLAERQVEGLYFGGMIHDIGKIAVPAEILSKPSRLTPIEYQLIQQHAATGSQILADIEFPWPLAQMILQHHERIDGSGYPHGLHGEAMLLESRILAVADVVEAMSSHRPYRIALGMQMALAEIERGKGTQYDPQVVAACVQVIRAGDMRLPEAAGFAGAEVVAL</sequence>
<dbReference type="NCBIfam" id="TIGR00229">
    <property type="entry name" value="sensory_box"/>
    <property type="match status" value="1"/>
</dbReference>
<dbReference type="Pfam" id="PF00072">
    <property type="entry name" value="Response_reg"/>
    <property type="match status" value="1"/>
</dbReference>
<keyword evidence="2" id="KW-0418">Kinase</keyword>
<feature type="modified residue" description="4-aspartylphosphate" evidence="3">
    <location>
        <position position="57"/>
    </location>
</feature>
<dbReference type="SUPFAM" id="SSF55781">
    <property type="entry name" value="GAF domain-like"/>
    <property type="match status" value="1"/>
</dbReference>